<proteinExistence type="inferred from homology"/>
<evidence type="ECO:0000256" key="3">
    <source>
        <dbReference type="ARBA" id="ARBA00022490"/>
    </source>
</evidence>
<dbReference type="GO" id="GO:0016887">
    <property type="term" value="F:ATP hydrolysis activity"/>
    <property type="evidence" value="ECO:0007669"/>
    <property type="project" value="InterPro"/>
</dbReference>
<sequence length="547" mass="57728">MAKSMAYNQAAGLGGMLKSGHQMFSGLDEAVVRNIEAAQKIAEIVKTSMGPNGMKKLIVNHMDKVIVTSDAATLLKEMEIQHPAAKMLELAAEQQTAEFGDGSNFVVSFAGELLKLATDLLRMGLHTSEIVEGYRRAYEHCKEVMPSLKVETVTDVRDEAALVRVLRPVIMTKQQGFEELLAPLVARACLTVMPPAPAAPKLNVDHVRIAKLRGGATSASACLRGMVVLRDSENAVKRVADAKVTVFGCGLEASATEAKGTVLIKTAEELLNYNKGEERAMEDAIRAIAESGCRVVAVGGSVSEMALHFLTKYEVMCVKVPSKWELRRLCAAVNATALVRVGAATPDEMGHCDLVEVREVAGRKILVLEQTAAGDTRLATVVLRAATDSVINDLARAVDDAVNAVKTLCRDGALVAGGGAFEAELAKSVAELGERTAGLDQYAVRKFAEALAVVPRTLAETTGMPGTETMARLTAAHARGEAGAGVDIDDSDVADMPSKGVVDLYACKESAIRLAVDAAVTVLRVDQIIMSKQAGGPKAPPGGGPGM</sequence>
<dbReference type="Gene3D" id="3.30.260.10">
    <property type="entry name" value="TCP-1-like chaperonin intermediate domain"/>
    <property type="match status" value="1"/>
</dbReference>
<evidence type="ECO:0000256" key="6">
    <source>
        <dbReference type="ARBA" id="ARBA00023186"/>
    </source>
</evidence>
<dbReference type="PROSITE" id="PS00750">
    <property type="entry name" value="TCP1_1"/>
    <property type="match status" value="1"/>
</dbReference>
<dbReference type="SUPFAM" id="SSF54849">
    <property type="entry name" value="GroEL-intermediate domain like"/>
    <property type="match status" value="1"/>
</dbReference>
<keyword evidence="6 8" id="KW-0143">Chaperone</keyword>
<dbReference type="Pfam" id="PF00118">
    <property type="entry name" value="Cpn60_TCP1"/>
    <property type="match status" value="1"/>
</dbReference>
<dbReference type="FunFam" id="3.50.7.10:FF:000008">
    <property type="entry name" value="T-complex protein 1 subunit theta"/>
    <property type="match status" value="1"/>
</dbReference>
<dbReference type="AlphaFoldDB" id="A0A6V1NUJ7"/>
<dbReference type="InterPro" id="IPR027409">
    <property type="entry name" value="GroEL-like_apical_dom_sf"/>
</dbReference>
<keyword evidence="5 8" id="KW-0067">ATP-binding</keyword>
<evidence type="ECO:0000256" key="1">
    <source>
        <dbReference type="ARBA" id="ARBA00004496"/>
    </source>
</evidence>
<dbReference type="SUPFAM" id="SSF48592">
    <property type="entry name" value="GroEL equatorial domain-like"/>
    <property type="match status" value="1"/>
</dbReference>
<reference evidence="9" key="1">
    <citation type="submission" date="2021-01" db="EMBL/GenBank/DDBJ databases">
        <authorList>
            <person name="Corre E."/>
            <person name="Pelletier E."/>
            <person name="Niang G."/>
            <person name="Scheremetjew M."/>
            <person name="Finn R."/>
            <person name="Kale V."/>
            <person name="Holt S."/>
            <person name="Cochrane G."/>
            <person name="Meng A."/>
            <person name="Brown T."/>
            <person name="Cohen L."/>
        </authorList>
    </citation>
    <scope>NUCLEOTIDE SEQUENCE</scope>
    <source>
        <strain evidence="9">CCMP3107</strain>
    </source>
</reference>
<dbReference type="SUPFAM" id="SSF52029">
    <property type="entry name" value="GroEL apical domain-like"/>
    <property type="match status" value="1"/>
</dbReference>
<evidence type="ECO:0000313" key="9">
    <source>
        <dbReference type="EMBL" id="CAE0625681.1"/>
    </source>
</evidence>
<gene>
    <name evidence="9" type="ORF">HAKA00212_LOCUS4350</name>
</gene>
<keyword evidence="4 8" id="KW-0547">Nucleotide-binding</keyword>
<dbReference type="InterPro" id="IPR017998">
    <property type="entry name" value="Chaperone_TCP-1"/>
</dbReference>
<dbReference type="InterPro" id="IPR002194">
    <property type="entry name" value="Chaperonin_TCP-1_CS"/>
</dbReference>
<dbReference type="Gene3D" id="3.50.7.10">
    <property type="entry name" value="GroEL"/>
    <property type="match status" value="1"/>
</dbReference>
<dbReference type="InterPro" id="IPR002423">
    <property type="entry name" value="Cpn60/GroEL/TCP-1"/>
</dbReference>
<dbReference type="InterPro" id="IPR027413">
    <property type="entry name" value="GROEL-like_equatorial_sf"/>
</dbReference>
<dbReference type="CDD" id="cd03341">
    <property type="entry name" value="TCP1_theta"/>
    <property type="match status" value="1"/>
</dbReference>
<dbReference type="Gene3D" id="1.10.560.10">
    <property type="entry name" value="GroEL-like equatorial domain"/>
    <property type="match status" value="1"/>
</dbReference>
<comment type="similarity">
    <text evidence="2 8">Belongs to the TCP-1 chaperonin family.</text>
</comment>
<dbReference type="GO" id="GO:0005737">
    <property type="term" value="C:cytoplasm"/>
    <property type="evidence" value="ECO:0007669"/>
    <property type="project" value="UniProtKB-SubCell"/>
</dbReference>
<dbReference type="InterPro" id="IPR027410">
    <property type="entry name" value="TCP-1-like_intermed_sf"/>
</dbReference>
<evidence type="ECO:0000256" key="4">
    <source>
        <dbReference type="ARBA" id="ARBA00022741"/>
    </source>
</evidence>
<evidence type="ECO:0000256" key="5">
    <source>
        <dbReference type="ARBA" id="ARBA00022840"/>
    </source>
</evidence>
<keyword evidence="3" id="KW-0963">Cytoplasm</keyword>
<dbReference type="GO" id="GO:0051082">
    <property type="term" value="F:unfolded protein binding"/>
    <property type="evidence" value="ECO:0007669"/>
    <property type="project" value="InterPro"/>
</dbReference>
<dbReference type="EMBL" id="HBIU01010330">
    <property type="protein sequence ID" value="CAE0625681.1"/>
    <property type="molecule type" value="Transcribed_RNA"/>
</dbReference>
<dbReference type="GO" id="GO:0140662">
    <property type="term" value="F:ATP-dependent protein folding chaperone"/>
    <property type="evidence" value="ECO:0007669"/>
    <property type="project" value="InterPro"/>
</dbReference>
<comment type="subcellular location">
    <subcellularLocation>
        <location evidence="1">Cytoplasm</location>
    </subcellularLocation>
</comment>
<dbReference type="PANTHER" id="PTHR11353">
    <property type="entry name" value="CHAPERONIN"/>
    <property type="match status" value="1"/>
</dbReference>
<dbReference type="GO" id="GO:0005524">
    <property type="term" value="F:ATP binding"/>
    <property type="evidence" value="ECO:0007669"/>
    <property type="project" value="UniProtKB-KW"/>
</dbReference>
<dbReference type="PRINTS" id="PR00304">
    <property type="entry name" value="TCOMPLEXTCP1"/>
</dbReference>
<accession>A0A6V1NUJ7</accession>
<evidence type="ECO:0000256" key="7">
    <source>
        <dbReference type="ARBA" id="ARBA00029602"/>
    </source>
</evidence>
<protein>
    <recommendedName>
        <fullName evidence="7">CCT-theta</fullName>
    </recommendedName>
</protein>
<evidence type="ECO:0000256" key="2">
    <source>
        <dbReference type="ARBA" id="ARBA00008020"/>
    </source>
</evidence>
<organism evidence="9">
    <name type="scientific">Heterosigma akashiwo</name>
    <name type="common">Chromophytic alga</name>
    <name type="synonym">Heterosigma carterae</name>
    <dbReference type="NCBI Taxonomy" id="2829"/>
    <lineage>
        <taxon>Eukaryota</taxon>
        <taxon>Sar</taxon>
        <taxon>Stramenopiles</taxon>
        <taxon>Ochrophyta</taxon>
        <taxon>Raphidophyceae</taxon>
        <taxon>Chattonellales</taxon>
        <taxon>Chattonellaceae</taxon>
        <taxon>Heterosigma</taxon>
    </lineage>
</organism>
<dbReference type="NCBIfam" id="TIGR02346">
    <property type="entry name" value="chap_CCT_theta"/>
    <property type="match status" value="1"/>
</dbReference>
<name>A0A6V1NUJ7_HETAK</name>
<dbReference type="InterPro" id="IPR012721">
    <property type="entry name" value="Chap_CCT_theta"/>
</dbReference>
<evidence type="ECO:0000256" key="8">
    <source>
        <dbReference type="RuleBase" id="RU004187"/>
    </source>
</evidence>